<protein>
    <recommendedName>
        <fullName evidence="2">DUF5673 domain-containing protein</fullName>
    </recommendedName>
</protein>
<dbReference type="RefSeq" id="WP_204400584.1">
    <property type="nucleotide sequence ID" value="NZ_JAFBEE010000003.1"/>
</dbReference>
<keyword evidence="1" id="KW-1133">Transmembrane helix</keyword>
<reference evidence="3 4" key="1">
    <citation type="submission" date="2021-01" db="EMBL/GenBank/DDBJ databases">
        <title>Genomic Encyclopedia of Type Strains, Phase IV (KMG-IV): sequencing the most valuable type-strain genomes for metagenomic binning, comparative biology and taxonomic classification.</title>
        <authorList>
            <person name="Goeker M."/>
        </authorList>
    </citation>
    <scope>NUCLEOTIDE SEQUENCE [LARGE SCALE GENOMIC DNA]</scope>
    <source>
        <strain evidence="3 4">DSM 25890</strain>
    </source>
</reference>
<keyword evidence="4" id="KW-1185">Reference proteome</keyword>
<name>A0ABS2NMY6_9FIRM</name>
<feature type="transmembrane region" description="Helical" evidence="1">
    <location>
        <begin position="57"/>
        <end position="75"/>
    </location>
</feature>
<keyword evidence="1" id="KW-0812">Transmembrane</keyword>
<proteinExistence type="predicted"/>
<sequence>MINLLIFIFILICSLIYNWINYRKLRGTLTSTRLSILPLALGCIILSTASFKHFYNIQGIIILPLELILGALLIYRGFNKLIVGENGVYIEGVFFHWDEIKNFHWDFENNKKLILLVKVRKLYLIGRKKISYNVSEKDVYKINSVLKEHVN</sequence>
<keyword evidence="1" id="KW-0472">Membrane</keyword>
<evidence type="ECO:0000256" key="1">
    <source>
        <dbReference type="SAM" id="Phobius"/>
    </source>
</evidence>
<comment type="caution">
    <text evidence="3">The sequence shown here is derived from an EMBL/GenBank/DDBJ whole genome shotgun (WGS) entry which is preliminary data.</text>
</comment>
<dbReference type="Proteomes" id="UP001314796">
    <property type="component" value="Unassembled WGS sequence"/>
</dbReference>
<gene>
    <name evidence="3" type="ORF">JOC73_000821</name>
</gene>
<evidence type="ECO:0000313" key="3">
    <source>
        <dbReference type="EMBL" id="MBM7614310.1"/>
    </source>
</evidence>
<evidence type="ECO:0000313" key="4">
    <source>
        <dbReference type="Proteomes" id="UP001314796"/>
    </source>
</evidence>
<feature type="transmembrane region" description="Helical" evidence="1">
    <location>
        <begin position="6"/>
        <end position="22"/>
    </location>
</feature>
<dbReference type="Pfam" id="PF18923">
    <property type="entry name" value="DUF5673"/>
    <property type="match status" value="1"/>
</dbReference>
<feature type="transmembrane region" description="Helical" evidence="1">
    <location>
        <begin position="34"/>
        <end position="51"/>
    </location>
</feature>
<accession>A0ABS2NMY6</accession>
<dbReference type="InterPro" id="IPR043730">
    <property type="entry name" value="DUF5673"/>
</dbReference>
<dbReference type="EMBL" id="JAFBEE010000003">
    <property type="protein sequence ID" value="MBM7614310.1"/>
    <property type="molecule type" value="Genomic_DNA"/>
</dbReference>
<organism evidence="3 4">
    <name type="scientific">Alkaliphilus hydrothermalis</name>
    <dbReference type="NCBI Taxonomy" id="1482730"/>
    <lineage>
        <taxon>Bacteria</taxon>
        <taxon>Bacillati</taxon>
        <taxon>Bacillota</taxon>
        <taxon>Clostridia</taxon>
        <taxon>Peptostreptococcales</taxon>
        <taxon>Natronincolaceae</taxon>
        <taxon>Alkaliphilus</taxon>
    </lineage>
</organism>
<feature type="domain" description="DUF5673" evidence="2">
    <location>
        <begin position="79"/>
        <end position="147"/>
    </location>
</feature>
<evidence type="ECO:0000259" key="2">
    <source>
        <dbReference type="Pfam" id="PF18923"/>
    </source>
</evidence>